<keyword evidence="4" id="KW-0411">Iron-sulfur</keyword>
<sequence>MAAAPAFTEAEFRMLNDRFETAEPQEIVRWAVETFGDGLSIGASFGGASGMAILHMAARLKPDVHVFVLDTDYLFEETYETMRRAVPALGLTNVQVYKSKLTHEEQARQYGAALWMRDPDLCCELRKVEPNRRALEGRTAWMSGLRRDQSEGRADTPIVAWAAKFGVVKINPLANWTEKQTWAYLLEHGVPYNPLLDRGYASIGCYNCTVPGVQGRAGRWQGFEKDECGLHT</sequence>
<dbReference type="RefSeq" id="WP_270056352.1">
    <property type="nucleotide sequence ID" value="NZ_CP115149.1"/>
</dbReference>
<feature type="domain" description="Phosphoadenosine phosphosulphate reductase" evidence="5">
    <location>
        <begin position="46"/>
        <end position="211"/>
    </location>
</feature>
<dbReference type="InterPro" id="IPR014729">
    <property type="entry name" value="Rossmann-like_a/b/a_fold"/>
</dbReference>
<name>A0ABY7M5J6_9CHLR</name>
<proteinExistence type="inferred from homology"/>
<dbReference type="NCBIfam" id="NF002537">
    <property type="entry name" value="PRK02090.1"/>
    <property type="match status" value="1"/>
</dbReference>
<dbReference type="EMBL" id="CP115149">
    <property type="protein sequence ID" value="WBL35827.1"/>
    <property type="molecule type" value="Genomic_DNA"/>
</dbReference>
<organism evidence="6 7">
    <name type="scientific">Tepidiforma flava</name>
    <dbReference type="NCBI Taxonomy" id="3004094"/>
    <lineage>
        <taxon>Bacteria</taxon>
        <taxon>Bacillati</taxon>
        <taxon>Chloroflexota</taxon>
        <taxon>Tepidiformia</taxon>
        <taxon>Tepidiformales</taxon>
        <taxon>Tepidiformaceae</taxon>
        <taxon>Tepidiforma</taxon>
    </lineage>
</organism>
<dbReference type="Proteomes" id="UP001212803">
    <property type="component" value="Chromosome"/>
</dbReference>
<reference evidence="6 7" key="1">
    <citation type="journal article" date="2023" name="ISME J.">
        <title>Thermophilic Dehalococcoidia with unusual traits shed light on an unexpected past.</title>
        <authorList>
            <person name="Palmer M."/>
            <person name="Covington J.K."/>
            <person name="Zhou E.M."/>
            <person name="Thomas S.C."/>
            <person name="Habib N."/>
            <person name="Seymour C.O."/>
            <person name="Lai D."/>
            <person name="Johnston J."/>
            <person name="Hashimi A."/>
            <person name="Jiao J.Y."/>
            <person name="Muok A.R."/>
            <person name="Liu L."/>
            <person name="Xian W.D."/>
            <person name="Zhi X.Y."/>
            <person name="Li M.M."/>
            <person name="Silva L.P."/>
            <person name="Bowen B.P."/>
            <person name="Louie K."/>
            <person name="Briegel A."/>
            <person name="Pett-Ridge J."/>
            <person name="Weber P.K."/>
            <person name="Tocheva E.I."/>
            <person name="Woyke T."/>
            <person name="Northen T.R."/>
            <person name="Mayali X."/>
            <person name="Li W.J."/>
            <person name="Hedlund B.P."/>
        </authorList>
    </citation>
    <scope>NUCLEOTIDE SEQUENCE [LARGE SCALE GENOMIC DNA]</scope>
    <source>
        <strain evidence="6 7">YIM 72310</strain>
    </source>
</reference>
<comment type="pathway">
    <text evidence="3 4">Sulfur metabolism; hydrogen sulfide biosynthesis; sulfite from sulfate.</text>
</comment>
<keyword evidence="4" id="KW-0479">Metal-binding</keyword>
<comment type="subcellular location">
    <subcellularLocation>
        <location evidence="4">Cytoplasm</location>
    </subcellularLocation>
</comment>
<evidence type="ECO:0000256" key="1">
    <source>
        <dbReference type="ARBA" id="ARBA00009732"/>
    </source>
</evidence>
<evidence type="ECO:0000313" key="7">
    <source>
        <dbReference type="Proteomes" id="UP001212803"/>
    </source>
</evidence>
<evidence type="ECO:0000313" key="6">
    <source>
        <dbReference type="EMBL" id="WBL35827.1"/>
    </source>
</evidence>
<comment type="similarity">
    <text evidence="1 4">Belongs to the PAPS reductase family. CysH subfamily.</text>
</comment>
<evidence type="ECO:0000259" key="5">
    <source>
        <dbReference type="Pfam" id="PF01507"/>
    </source>
</evidence>
<dbReference type="Gene3D" id="3.40.50.620">
    <property type="entry name" value="HUPs"/>
    <property type="match status" value="1"/>
</dbReference>
<keyword evidence="2 4" id="KW-0560">Oxidoreductase</keyword>
<dbReference type="PANTHER" id="PTHR46509">
    <property type="entry name" value="PHOSPHOADENOSINE PHOSPHOSULFATE REDUCTASE"/>
    <property type="match status" value="1"/>
</dbReference>
<keyword evidence="4" id="KW-0408">Iron</keyword>
<comment type="catalytic activity">
    <reaction evidence="4">
        <text>[thioredoxin]-disulfide + sulfite + AMP + 2 H(+) = adenosine 5'-phosphosulfate + [thioredoxin]-dithiol</text>
        <dbReference type="Rhea" id="RHEA:21976"/>
        <dbReference type="Rhea" id="RHEA-COMP:10698"/>
        <dbReference type="Rhea" id="RHEA-COMP:10700"/>
        <dbReference type="ChEBI" id="CHEBI:15378"/>
        <dbReference type="ChEBI" id="CHEBI:17359"/>
        <dbReference type="ChEBI" id="CHEBI:29950"/>
        <dbReference type="ChEBI" id="CHEBI:50058"/>
        <dbReference type="ChEBI" id="CHEBI:58243"/>
        <dbReference type="ChEBI" id="CHEBI:456215"/>
        <dbReference type="EC" id="1.8.4.10"/>
    </reaction>
</comment>
<dbReference type="GO" id="GO:0004604">
    <property type="term" value="F:phosphoadenylyl-sulfate reductase (thioredoxin) activity"/>
    <property type="evidence" value="ECO:0007669"/>
    <property type="project" value="UniProtKB-EC"/>
</dbReference>
<dbReference type="PIRSF" id="PIRSF000857">
    <property type="entry name" value="PAPS_reductase"/>
    <property type="match status" value="1"/>
</dbReference>
<protein>
    <recommendedName>
        <fullName evidence="4">Adenosine 5'-phosphosulfate reductase</fullName>
        <shortName evidence="4">APS reductase</shortName>
        <ecNumber evidence="4">1.8.4.10</ecNumber>
    </recommendedName>
    <alternativeName>
        <fullName evidence="4">5'-adenylylsulfate reductase</fullName>
    </alternativeName>
    <alternativeName>
        <fullName evidence="4">Thioredoxin-dependent 5'-adenylylsulfate reductase</fullName>
    </alternativeName>
</protein>
<dbReference type="HAMAP" id="MF_00063">
    <property type="entry name" value="CysH"/>
    <property type="match status" value="1"/>
</dbReference>
<dbReference type="EC" id="1.8.4.10" evidence="4"/>
<evidence type="ECO:0000256" key="2">
    <source>
        <dbReference type="ARBA" id="ARBA00023002"/>
    </source>
</evidence>
<feature type="binding site" evidence="4">
    <location>
        <position position="122"/>
    </location>
    <ligand>
        <name>[4Fe-4S] cluster</name>
        <dbReference type="ChEBI" id="CHEBI:49883"/>
    </ligand>
</feature>
<evidence type="ECO:0000256" key="4">
    <source>
        <dbReference type="HAMAP-Rule" id="MF_00063"/>
    </source>
</evidence>
<dbReference type="PANTHER" id="PTHR46509:SF1">
    <property type="entry name" value="PHOSPHOADENOSINE PHOSPHOSULFATE REDUCTASE"/>
    <property type="match status" value="1"/>
</dbReference>
<gene>
    <name evidence="4" type="primary">cysH</name>
    <name evidence="6" type="ORF">O0235_13815</name>
</gene>
<feature type="binding site" evidence="4">
    <location>
        <position position="205"/>
    </location>
    <ligand>
        <name>[4Fe-4S] cluster</name>
        <dbReference type="ChEBI" id="CHEBI:49883"/>
    </ligand>
</feature>
<feature type="binding site" evidence="4">
    <location>
        <position position="123"/>
    </location>
    <ligand>
        <name>[4Fe-4S] cluster</name>
        <dbReference type="ChEBI" id="CHEBI:49883"/>
    </ligand>
</feature>
<accession>A0ABY7M5J6</accession>
<evidence type="ECO:0000256" key="3">
    <source>
        <dbReference type="ARBA" id="ARBA00024327"/>
    </source>
</evidence>
<dbReference type="Pfam" id="PF01507">
    <property type="entry name" value="PAPS_reduct"/>
    <property type="match status" value="1"/>
</dbReference>
<keyword evidence="7" id="KW-1185">Reference proteome</keyword>
<feature type="active site" description="Nucleophile; cysteine thiosulfonate intermediate" evidence="4">
    <location>
        <position position="228"/>
    </location>
</feature>
<dbReference type="NCBIfam" id="TIGR00434">
    <property type="entry name" value="cysH"/>
    <property type="match status" value="1"/>
</dbReference>
<dbReference type="InterPro" id="IPR004511">
    <property type="entry name" value="PAPS/APS_Rdtase"/>
</dbReference>
<dbReference type="InterPro" id="IPR002500">
    <property type="entry name" value="PAPS_reduct_dom"/>
</dbReference>
<comment type="cofactor">
    <cofactor evidence="4">
        <name>[4Fe-4S] cluster</name>
        <dbReference type="ChEBI" id="CHEBI:49883"/>
    </cofactor>
    <text evidence="4">Binds 1 [4Fe-4S] cluster per subunit.</text>
</comment>
<dbReference type="SUPFAM" id="SSF52402">
    <property type="entry name" value="Adenine nucleotide alpha hydrolases-like"/>
    <property type="match status" value="1"/>
</dbReference>
<keyword evidence="4" id="KW-0963">Cytoplasm</keyword>
<feature type="binding site" evidence="4">
    <location>
        <position position="208"/>
    </location>
    <ligand>
        <name>[4Fe-4S] cluster</name>
        <dbReference type="ChEBI" id="CHEBI:49883"/>
    </ligand>
</feature>
<dbReference type="CDD" id="cd23945">
    <property type="entry name" value="PAPS_reductase"/>
    <property type="match status" value="1"/>
</dbReference>
<comment type="function">
    <text evidence="4">Catalyzes the formation of sulfite from adenosine 5'-phosphosulfate (APS) using thioredoxin as an electron donor.</text>
</comment>